<gene>
    <name evidence="1" type="ORF">MM171A00291_0042</name>
    <name evidence="2" type="ORF">MM171B00223_0014</name>
</gene>
<dbReference type="AlphaFoldDB" id="A0A6M3MA53"/>
<dbReference type="EMBL" id="MT143699">
    <property type="protein sequence ID" value="QJB00734.1"/>
    <property type="molecule type" value="Genomic_DNA"/>
</dbReference>
<evidence type="ECO:0000313" key="2">
    <source>
        <dbReference type="EMBL" id="QJB04637.1"/>
    </source>
</evidence>
<name>A0A6M3MA53_9ZZZZ</name>
<dbReference type="EMBL" id="MT143887">
    <property type="protein sequence ID" value="QJB04637.1"/>
    <property type="molecule type" value="Genomic_DNA"/>
</dbReference>
<accession>A0A6M3MA53</accession>
<sequence>MAYSALPTRTSADTNSSADVNQIQDNLDDVYGSAAVEATLTNSATKIPRSDAVYTAIAAKGFFPQSDSVKGNIHFNIGAGGTIGTLTTDGTWRDADFSSIVPAGATAIQILLYMNDDANSNIQFRKNGNTNIDAQPIMVQNYVNAYQLIISCDTGRVIEYNASNVTWTTLYFTCIGYFV</sequence>
<organism evidence="2">
    <name type="scientific">viral metagenome</name>
    <dbReference type="NCBI Taxonomy" id="1070528"/>
    <lineage>
        <taxon>unclassified sequences</taxon>
        <taxon>metagenomes</taxon>
        <taxon>organismal metagenomes</taxon>
    </lineage>
</organism>
<evidence type="ECO:0000313" key="1">
    <source>
        <dbReference type="EMBL" id="QJB00734.1"/>
    </source>
</evidence>
<evidence type="ECO:0008006" key="3">
    <source>
        <dbReference type="Google" id="ProtNLM"/>
    </source>
</evidence>
<reference evidence="2" key="1">
    <citation type="submission" date="2020-03" db="EMBL/GenBank/DDBJ databases">
        <title>The deep terrestrial virosphere.</title>
        <authorList>
            <person name="Holmfeldt K."/>
            <person name="Nilsson E."/>
            <person name="Simone D."/>
            <person name="Lopez-Fernandez M."/>
            <person name="Wu X."/>
            <person name="de Brujin I."/>
            <person name="Lundin D."/>
            <person name="Andersson A."/>
            <person name="Bertilsson S."/>
            <person name="Dopson M."/>
        </authorList>
    </citation>
    <scope>NUCLEOTIDE SEQUENCE</scope>
    <source>
        <strain evidence="1">MM171A00291</strain>
        <strain evidence="2">MM171B00223</strain>
    </source>
</reference>
<protein>
    <recommendedName>
        <fullName evidence="3">Tail protein</fullName>
    </recommendedName>
</protein>
<proteinExistence type="predicted"/>